<reference evidence="3" key="1">
    <citation type="submission" date="2016-11" db="UniProtKB">
        <authorList>
            <consortium name="WormBaseParasite"/>
        </authorList>
    </citation>
    <scope>IDENTIFICATION</scope>
</reference>
<keyword evidence="1" id="KW-0812">Transmembrane</keyword>
<accession>A0A1I7SRG0</accession>
<name>A0A1I7SRG0_BURXY</name>
<keyword evidence="1" id="KW-0472">Membrane</keyword>
<organism evidence="2 3">
    <name type="scientific">Bursaphelenchus xylophilus</name>
    <name type="common">Pinewood nematode worm</name>
    <name type="synonym">Aphelenchoides xylophilus</name>
    <dbReference type="NCBI Taxonomy" id="6326"/>
    <lineage>
        <taxon>Eukaryota</taxon>
        <taxon>Metazoa</taxon>
        <taxon>Ecdysozoa</taxon>
        <taxon>Nematoda</taxon>
        <taxon>Chromadorea</taxon>
        <taxon>Rhabditida</taxon>
        <taxon>Tylenchina</taxon>
        <taxon>Tylenchomorpha</taxon>
        <taxon>Aphelenchoidea</taxon>
        <taxon>Aphelenchoididae</taxon>
        <taxon>Bursaphelenchus</taxon>
    </lineage>
</organism>
<keyword evidence="1" id="KW-1133">Transmembrane helix</keyword>
<protein>
    <submittedName>
        <fullName evidence="3">Uncharacterized protein</fullName>
    </submittedName>
</protein>
<evidence type="ECO:0000313" key="2">
    <source>
        <dbReference type="Proteomes" id="UP000095284"/>
    </source>
</evidence>
<feature type="transmembrane region" description="Helical" evidence="1">
    <location>
        <begin position="268"/>
        <end position="293"/>
    </location>
</feature>
<sequence length="775" mass="87719">MSTPSTAEFYSSIATFLQCLNLTTKFEGQVPNEFQIITHAKDNDGGFIRYTYNPSEKNVTDEKLDLVDRQTGLENYRFHLALEEDKLLTGVSGSKAEKICPVFNKAFEERYCAAQTFSEILGLDLVSIGCQVPYVTSFKLNGTKLTGYAHETENQFNCESKLAVFGDKIVFKNKGEDVCKEINWAVDHVWKASECAKDDKFKLNSKNVLLFPLDYILIKFSVEGCQQPGPEVTDYLNNTYINYLYNPNRRSSSENVTMATIQAESPNWALIGGGIGGALVFLLLLTGLAIFLIRLYKKRQYRRHPARHVRYDFSTGTGMQTPKECEGRYRLVKLKSGRRLQVPTIIDNVEVKRMVAEGQFGAFYEYQYKGTSYWYKLEANLGPKYKQPLACESGVYQLLDQLPKLPDKAHKTISKKAVKSSKPSLKAKASSSWCEYMLWNISPALNETTGLTRTKMLMTLRTISKKLGTTIKKMHKVENVDVQFGCNMAIGCKLNESTGKYMNYEASSLNMFNTAVKSVFDSETPSVSTITRKDQRLENEDENAAVAFCEEYFKSARYSLEVQPSFNPTASQVYAKIFEKVKGRLTNVKCQLEDIRHLEGAALKKIIINEQRSSQQYYAPVLAANATEMIGLSLETFRDSGYAPNPAVTKLSCRFAMDNMSYYHGIYKNLASTFPNLETVTLETNVISLPSGEEMETVQIVDTLQPIVETIRQISEAATVKTAVKLEIALDDNELQMQKLLRDFFTFKFEKLGFENDDYLSFKSDFFSVDIKVLC</sequence>
<dbReference type="WBParaSite" id="BXY_1562400.1">
    <property type="protein sequence ID" value="BXY_1562400.1"/>
    <property type="gene ID" value="BXY_1562400"/>
</dbReference>
<dbReference type="AlphaFoldDB" id="A0A1I7SRG0"/>
<dbReference type="Proteomes" id="UP000095284">
    <property type="component" value="Unplaced"/>
</dbReference>
<evidence type="ECO:0000313" key="3">
    <source>
        <dbReference type="WBParaSite" id="BXY_1562400.1"/>
    </source>
</evidence>
<evidence type="ECO:0000256" key="1">
    <source>
        <dbReference type="SAM" id="Phobius"/>
    </source>
</evidence>
<proteinExistence type="predicted"/>